<dbReference type="RefSeq" id="WP_123421223.1">
    <property type="nucleotide sequence ID" value="NZ_RJUL01000003.1"/>
</dbReference>
<dbReference type="Proteomes" id="UP000268033">
    <property type="component" value="Unassembled WGS sequence"/>
</dbReference>
<dbReference type="InterPro" id="IPR018052">
    <property type="entry name" value="Ald1_epimerase_CS"/>
</dbReference>
<dbReference type="EMBL" id="RJUL01000003">
    <property type="protein sequence ID" value="ROQ28880.1"/>
    <property type="molecule type" value="Genomic_DNA"/>
</dbReference>
<dbReference type="InterPro" id="IPR008183">
    <property type="entry name" value="Aldose_1/G6P_1-epimerase"/>
</dbReference>
<dbReference type="UniPathway" id="UPA00242"/>
<comment type="pathway">
    <text evidence="2 8">Carbohydrate metabolism; hexose metabolism.</text>
</comment>
<name>A0A3N1PPW8_9GAMM</name>
<dbReference type="STRING" id="584787.GCA_001247655_01399"/>
<keyword evidence="6 8" id="KW-0413">Isomerase</keyword>
<reference evidence="12 13" key="1">
    <citation type="submission" date="2018-11" db="EMBL/GenBank/DDBJ databases">
        <title>Genomic Encyclopedia of Type Strains, Phase IV (KMG-IV): sequencing the most valuable type-strain genomes for metagenomic binning, comparative biology and taxonomic classification.</title>
        <authorList>
            <person name="Goeker M."/>
        </authorList>
    </citation>
    <scope>NUCLEOTIDE SEQUENCE [LARGE SCALE GENOMIC DNA]</scope>
    <source>
        <strain evidence="12 13">DSM 21945</strain>
    </source>
</reference>
<comment type="catalytic activity">
    <reaction evidence="1 8">
        <text>alpha-D-glucose = beta-D-glucose</text>
        <dbReference type="Rhea" id="RHEA:10264"/>
        <dbReference type="ChEBI" id="CHEBI:15903"/>
        <dbReference type="ChEBI" id="CHEBI:17925"/>
        <dbReference type="EC" id="5.1.3.3"/>
    </reaction>
</comment>
<dbReference type="PIRSF" id="PIRSF005096">
    <property type="entry name" value="GALM"/>
    <property type="match status" value="1"/>
</dbReference>
<proteinExistence type="inferred from homology"/>
<evidence type="ECO:0000256" key="2">
    <source>
        <dbReference type="ARBA" id="ARBA00005028"/>
    </source>
</evidence>
<evidence type="ECO:0000313" key="13">
    <source>
        <dbReference type="Proteomes" id="UP000268033"/>
    </source>
</evidence>
<feature type="active site" description="Proton acceptor" evidence="9">
    <location>
        <position position="311"/>
    </location>
</feature>
<dbReference type="GO" id="GO:0030246">
    <property type="term" value="F:carbohydrate binding"/>
    <property type="evidence" value="ECO:0007669"/>
    <property type="project" value="InterPro"/>
</dbReference>
<dbReference type="GO" id="GO:0006006">
    <property type="term" value="P:glucose metabolic process"/>
    <property type="evidence" value="ECO:0007669"/>
    <property type="project" value="TreeGrafter"/>
</dbReference>
<dbReference type="GO" id="GO:0004034">
    <property type="term" value="F:aldose 1-epimerase activity"/>
    <property type="evidence" value="ECO:0007669"/>
    <property type="project" value="UniProtKB-EC"/>
</dbReference>
<evidence type="ECO:0000256" key="7">
    <source>
        <dbReference type="ARBA" id="ARBA00023277"/>
    </source>
</evidence>
<dbReference type="Pfam" id="PF01263">
    <property type="entry name" value="Aldose_epim"/>
    <property type="match status" value="1"/>
</dbReference>
<keyword evidence="13" id="KW-1185">Reference proteome</keyword>
<evidence type="ECO:0000256" key="3">
    <source>
        <dbReference type="ARBA" id="ARBA00006206"/>
    </source>
</evidence>
<dbReference type="GO" id="GO:0033499">
    <property type="term" value="P:galactose catabolic process via UDP-galactose, Leloir pathway"/>
    <property type="evidence" value="ECO:0007669"/>
    <property type="project" value="TreeGrafter"/>
</dbReference>
<dbReference type="InterPro" id="IPR015443">
    <property type="entry name" value="Aldose_1-epimerase"/>
</dbReference>
<feature type="binding site" evidence="11">
    <location>
        <begin position="181"/>
        <end position="183"/>
    </location>
    <ligand>
        <name>beta-D-galactose</name>
        <dbReference type="ChEBI" id="CHEBI:27667"/>
    </ligand>
</feature>
<gene>
    <name evidence="12" type="ORF">EDC28_103478</name>
</gene>
<evidence type="ECO:0000256" key="1">
    <source>
        <dbReference type="ARBA" id="ARBA00001614"/>
    </source>
</evidence>
<dbReference type="InterPro" id="IPR047215">
    <property type="entry name" value="Galactose_mutarotase-like"/>
</dbReference>
<dbReference type="InterPro" id="IPR014718">
    <property type="entry name" value="GH-type_carb-bd"/>
</dbReference>
<feature type="binding site" evidence="11">
    <location>
        <begin position="81"/>
        <end position="82"/>
    </location>
    <ligand>
        <name>beta-D-galactose</name>
        <dbReference type="ChEBI" id="CHEBI:27667"/>
    </ligand>
</feature>
<evidence type="ECO:0000256" key="11">
    <source>
        <dbReference type="PIRSR" id="PIRSR005096-3"/>
    </source>
</evidence>
<feature type="binding site" evidence="10">
    <location>
        <position position="245"/>
    </location>
    <ligand>
        <name>beta-D-galactose</name>
        <dbReference type="ChEBI" id="CHEBI:27667"/>
    </ligand>
</feature>
<protein>
    <recommendedName>
        <fullName evidence="5 8">Aldose 1-epimerase</fullName>
        <ecNumber evidence="4 8">5.1.3.3</ecNumber>
    </recommendedName>
</protein>
<evidence type="ECO:0000256" key="4">
    <source>
        <dbReference type="ARBA" id="ARBA00013185"/>
    </source>
</evidence>
<dbReference type="NCBIfam" id="NF008277">
    <property type="entry name" value="PRK11055.1"/>
    <property type="match status" value="1"/>
</dbReference>
<dbReference type="CDD" id="cd09019">
    <property type="entry name" value="galactose_mutarotase_like"/>
    <property type="match status" value="1"/>
</dbReference>
<dbReference type="Gene3D" id="2.70.98.10">
    <property type="match status" value="1"/>
</dbReference>
<evidence type="ECO:0000256" key="6">
    <source>
        <dbReference type="ARBA" id="ARBA00023235"/>
    </source>
</evidence>
<dbReference type="AlphaFoldDB" id="A0A3N1PPW8"/>
<comment type="similarity">
    <text evidence="3 8">Belongs to the aldose epimerase family.</text>
</comment>
<evidence type="ECO:0000313" key="12">
    <source>
        <dbReference type="EMBL" id="ROQ28880.1"/>
    </source>
</evidence>
<dbReference type="SUPFAM" id="SSF74650">
    <property type="entry name" value="Galactose mutarotase-like"/>
    <property type="match status" value="1"/>
</dbReference>
<dbReference type="EC" id="5.1.3.3" evidence="4 8"/>
<dbReference type="PANTHER" id="PTHR10091:SF0">
    <property type="entry name" value="GALACTOSE MUTAROTASE"/>
    <property type="match status" value="1"/>
</dbReference>
<keyword evidence="7 8" id="KW-0119">Carbohydrate metabolism</keyword>
<evidence type="ECO:0000256" key="9">
    <source>
        <dbReference type="PIRSR" id="PIRSR005096-1"/>
    </source>
</evidence>
<dbReference type="PANTHER" id="PTHR10091">
    <property type="entry name" value="ALDOSE-1-EPIMERASE"/>
    <property type="match status" value="1"/>
</dbReference>
<evidence type="ECO:0000256" key="5">
    <source>
        <dbReference type="ARBA" id="ARBA00014165"/>
    </source>
</evidence>
<organism evidence="12 13">
    <name type="scientific">Gallaecimonas pentaromativorans</name>
    <dbReference type="NCBI Taxonomy" id="584787"/>
    <lineage>
        <taxon>Bacteria</taxon>
        <taxon>Pseudomonadati</taxon>
        <taxon>Pseudomonadota</taxon>
        <taxon>Gammaproteobacteria</taxon>
        <taxon>Enterobacterales</taxon>
        <taxon>Gallaecimonadaceae</taxon>
        <taxon>Gallaecimonas</taxon>
    </lineage>
</organism>
<feature type="active site" description="Proton donor" evidence="9">
    <location>
        <position position="181"/>
    </location>
</feature>
<sequence length="346" mass="37585">MALTVTQRELQEPAFDKPVTLYTLENGQGLSVTLSDFGAAVWSLKAPGNDGIKDVTLTYQNPSLYIANPYFFGVTVGRCANRIGKGQFELTGRRYQLTRNDGNNHLHGGAKGLSKRFWDSWSWQVAGKVGVTFVIHSEDGDEGYPGNFKAQVSYSLDEAGDITIDYAAESDADGPINLTNHTYFNLAGSGDVLGQELTLQAGRYIAVDGELIPTGELPAVAGTAMDFLKPKAIGLEIEAVKGGYDHFWVARDHKAADPELIATLRDPKSGRTLELLSTEPGVQFYSGNFLDGAIKGGEGRALIRHGGICLEPHIHPDAINHPGFPSVLVKAHQQYTQRSIYRFSVT</sequence>
<dbReference type="InterPro" id="IPR011013">
    <property type="entry name" value="Gal_mutarotase_sf_dom"/>
</dbReference>
<evidence type="ECO:0000256" key="10">
    <source>
        <dbReference type="PIRSR" id="PIRSR005096-2"/>
    </source>
</evidence>
<accession>A0A3N1PPW8</accession>
<dbReference type="PROSITE" id="PS00545">
    <property type="entry name" value="ALDOSE_1_EPIMERASE"/>
    <property type="match status" value="1"/>
</dbReference>
<evidence type="ECO:0000256" key="8">
    <source>
        <dbReference type="PIRNR" id="PIRNR005096"/>
    </source>
</evidence>
<comment type="caution">
    <text evidence="12">The sequence shown here is derived from an EMBL/GenBank/DDBJ whole genome shotgun (WGS) entry which is preliminary data.</text>
</comment>